<evidence type="ECO:0000313" key="1">
    <source>
        <dbReference type="EMBL" id="MBB2147902.1"/>
    </source>
</evidence>
<dbReference type="EMBL" id="WNXC01000001">
    <property type="protein sequence ID" value="MBB2147902.1"/>
    <property type="molecule type" value="Genomic_DNA"/>
</dbReference>
<dbReference type="PANTHER" id="PTHR14097:SF8">
    <property type="entry name" value="NAD(P)-BINDING DOMAIN-CONTAINING PROTEIN"/>
    <property type="match status" value="1"/>
</dbReference>
<dbReference type="PANTHER" id="PTHR14097">
    <property type="entry name" value="OXIDOREDUCTASE HTATIP2"/>
    <property type="match status" value="1"/>
</dbReference>
<dbReference type="Gene3D" id="3.40.50.720">
    <property type="entry name" value="NAD(P)-binding Rossmann-like Domain"/>
    <property type="match status" value="1"/>
</dbReference>
<accession>A0ABR6ERN0</accession>
<evidence type="ECO:0000313" key="2">
    <source>
        <dbReference type="Proteomes" id="UP000636110"/>
    </source>
</evidence>
<protein>
    <submittedName>
        <fullName evidence="1">Epimerase</fullName>
    </submittedName>
</protein>
<sequence length="219" mass="24361">MKIKAIITGATGMVGEGVLLTCLQHPDVEQVLVINRKPGGLNHPKLKEIIHQDFFNLGLLGAQLSEYNACFFCLGISSLGLSKEDYQHTTYDLTLSVGKHLAQLNPEMTFCYVSGAGTDSTEQGKIAWARIKGATENALLRLFKNAYMFRPGFMKASPGQKNLKSYYKFFSWIYPIGRKLFPAGFCTLEEVGLAMINTVKIGYPKRVLEVKDIVELSKE</sequence>
<dbReference type="RefSeq" id="WP_182953333.1">
    <property type="nucleotide sequence ID" value="NZ_WNXC01000001.1"/>
</dbReference>
<name>A0ABR6ERN0_9SPHI</name>
<keyword evidence="2" id="KW-1185">Reference proteome</keyword>
<gene>
    <name evidence="1" type="ORF">GM920_03150</name>
</gene>
<comment type="caution">
    <text evidence="1">The sequence shown here is derived from an EMBL/GenBank/DDBJ whole genome shotgun (WGS) entry which is preliminary data.</text>
</comment>
<organism evidence="1 2">
    <name type="scientific">Pedobacter gandavensis</name>
    <dbReference type="NCBI Taxonomy" id="2679963"/>
    <lineage>
        <taxon>Bacteria</taxon>
        <taxon>Pseudomonadati</taxon>
        <taxon>Bacteroidota</taxon>
        <taxon>Sphingobacteriia</taxon>
        <taxon>Sphingobacteriales</taxon>
        <taxon>Sphingobacteriaceae</taxon>
        <taxon>Pedobacter</taxon>
    </lineage>
</organism>
<reference evidence="1 2" key="1">
    <citation type="submission" date="2019-11" db="EMBL/GenBank/DDBJ databases">
        <title>Description of Pedobacter sp. LMG 31462T.</title>
        <authorList>
            <person name="Carlier A."/>
            <person name="Qi S."/>
            <person name="Vandamme P."/>
        </authorList>
    </citation>
    <scope>NUCLEOTIDE SEQUENCE [LARGE SCALE GENOMIC DNA]</scope>
    <source>
        <strain evidence="1 2">LMG 31462</strain>
    </source>
</reference>
<proteinExistence type="predicted"/>
<dbReference type="Proteomes" id="UP000636110">
    <property type="component" value="Unassembled WGS sequence"/>
</dbReference>
<dbReference type="SUPFAM" id="SSF51735">
    <property type="entry name" value="NAD(P)-binding Rossmann-fold domains"/>
    <property type="match status" value="1"/>
</dbReference>
<dbReference type="InterPro" id="IPR036291">
    <property type="entry name" value="NAD(P)-bd_dom_sf"/>
</dbReference>